<evidence type="ECO:0000256" key="3">
    <source>
        <dbReference type="ARBA" id="ARBA00023082"/>
    </source>
</evidence>
<evidence type="ECO:0000313" key="9">
    <source>
        <dbReference type="Proteomes" id="UP000286038"/>
    </source>
</evidence>
<feature type="domain" description="HTH luxR-type" evidence="5">
    <location>
        <begin position="130"/>
        <end position="185"/>
    </location>
</feature>
<dbReference type="Gene3D" id="1.10.1740.10">
    <property type="match status" value="1"/>
</dbReference>
<dbReference type="SUPFAM" id="SSF88659">
    <property type="entry name" value="Sigma3 and sigma4 domains of RNA polymerase sigma factors"/>
    <property type="match status" value="1"/>
</dbReference>
<dbReference type="Gene3D" id="1.10.10.10">
    <property type="entry name" value="Winged helix-like DNA-binding domain superfamily/Winged helix DNA-binding domain"/>
    <property type="match status" value="1"/>
</dbReference>
<protein>
    <submittedName>
        <fullName evidence="7">RNA polymerase sigma-70 factor</fullName>
    </submittedName>
</protein>
<evidence type="ECO:0000313" key="6">
    <source>
        <dbReference type="EMBL" id="RGV32831.1"/>
    </source>
</evidence>
<gene>
    <name evidence="6" type="ORF">DWW18_12815</name>
    <name evidence="7" type="ORF">DWZ68_12370</name>
</gene>
<dbReference type="GO" id="GO:0003677">
    <property type="term" value="F:DNA binding"/>
    <property type="evidence" value="ECO:0007669"/>
    <property type="project" value="InterPro"/>
</dbReference>
<evidence type="ECO:0000256" key="1">
    <source>
        <dbReference type="ARBA" id="ARBA00010641"/>
    </source>
</evidence>
<dbReference type="SUPFAM" id="SSF88946">
    <property type="entry name" value="Sigma2 domain of RNA polymerase sigma factors"/>
    <property type="match status" value="1"/>
</dbReference>
<dbReference type="InterPro" id="IPR014327">
    <property type="entry name" value="RNA_pol_sigma70_bacteroid"/>
</dbReference>
<dbReference type="InterPro" id="IPR013249">
    <property type="entry name" value="RNA_pol_sigma70_r4_t2"/>
</dbReference>
<dbReference type="Pfam" id="PF04542">
    <property type="entry name" value="Sigma70_r2"/>
    <property type="match status" value="1"/>
</dbReference>
<evidence type="ECO:0000256" key="4">
    <source>
        <dbReference type="ARBA" id="ARBA00023163"/>
    </source>
</evidence>
<dbReference type="PANTHER" id="PTHR43133:SF46">
    <property type="entry name" value="RNA POLYMERASE SIGMA-70 FACTOR ECF SUBFAMILY"/>
    <property type="match status" value="1"/>
</dbReference>
<dbReference type="PRINTS" id="PR00038">
    <property type="entry name" value="HTHLUXR"/>
</dbReference>
<dbReference type="NCBIfam" id="TIGR02985">
    <property type="entry name" value="Sig70_bacteroi1"/>
    <property type="match status" value="1"/>
</dbReference>
<dbReference type="GO" id="GO:0016987">
    <property type="term" value="F:sigma factor activity"/>
    <property type="evidence" value="ECO:0007669"/>
    <property type="project" value="UniProtKB-KW"/>
</dbReference>
<dbReference type="Proteomes" id="UP000286038">
    <property type="component" value="Unassembled WGS sequence"/>
</dbReference>
<dbReference type="SMART" id="SM00421">
    <property type="entry name" value="HTH_LUXR"/>
    <property type="match status" value="1"/>
</dbReference>
<dbReference type="AlphaFoldDB" id="A0A415QG38"/>
<accession>A0A415QG38</accession>
<dbReference type="Proteomes" id="UP000283589">
    <property type="component" value="Unassembled WGS sequence"/>
</dbReference>
<organism evidence="7 9">
    <name type="scientific">Butyricimonas virosa</name>
    <dbReference type="NCBI Taxonomy" id="544645"/>
    <lineage>
        <taxon>Bacteria</taxon>
        <taxon>Pseudomonadati</taxon>
        <taxon>Bacteroidota</taxon>
        <taxon>Bacteroidia</taxon>
        <taxon>Bacteroidales</taxon>
        <taxon>Odoribacteraceae</taxon>
        <taxon>Butyricimonas</taxon>
    </lineage>
</organism>
<dbReference type="EMBL" id="QRZA01000017">
    <property type="protein sequence ID" value="RGV32831.1"/>
    <property type="molecule type" value="Genomic_DNA"/>
</dbReference>
<dbReference type="CDD" id="cd06170">
    <property type="entry name" value="LuxR_C_like"/>
    <property type="match status" value="1"/>
</dbReference>
<dbReference type="InterPro" id="IPR013325">
    <property type="entry name" value="RNA_pol_sigma_r2"/>
</dbReference>
<name>A0A415QG38_9BACT</name>
<proteinExistence type="inferred from homology"/>
<dbReference type="RefSeq" id="WP_118260843.1">
    <property type="nucleotide sequence ID" value="NZ_CABJDM010000016.1"/>
</dbReference>
<dbReference type="PANTHER" id="PTHR43133">
    <property type="entry name" value="RNA POLYMERASE ECF-TYPE SIGMA FACTO"/>
    <property type="match status" value="1"/>
</dbReference>
<dbReference type="NCBIfam" id="TIGR02937">
    <property type="entry name" value="sigma70-ECF"/>
    <property type="match status" value="1"/>
</dbReference>
<evidence type="ECO:0000313" key="8">
    <source>
        <dbReference type="Proteomes" id="UP000283589"/>
    </source>
</evidence>
<dbReference type="InterPro" id="IPR000792">
    <property type="entry name" value="Tscrpt_reg_LuxR_C"/>
</dbReference>
<dbReference type="GO" id="GO:0006352">
    <property type="term" value="P:DNA-templated transcription initiation"/>
    <property type="evidence" value="ECO:0007669"/>
    <property type="project" value="InterPro"/>
</dbReference>
<keyword evidence="4" id="KW-0804">Transcription</keyword>
<keyword evidence="3" id="KW-0731">Sigma factor</keyword>
<evidence type="ECO:0000259" key="5">
    <source>
        <dbReference type="SMART" id="SM00421"/>
    </source>
</evidence>
<dbReference type="InterPro" id="IPR013324">
    <property type="entry name" value="RNA_pol_sigma_r3/r4-like"/>
</dbReference>
<dbReference type="EMBL" id="QRPV01000016">
    <property type="protein sequence ID" value="RHM41905.1"/>
    <property type="molecule type" value="Genomic_DNA"/>
</dbReference>
<reference evidence="8 9" key="1">
    <citation type="submission" date="2018-08" db="EMBL/GenBank/DDBJ databases">
        <title>A genome reference for cultivated species of the human gut microbiota.</title>
        <authorList>
            <person name="Zou Y."/>
            <person name="Xue W."/>
            <person name="Luo G."/>
        </authorList>
    </citation>
    <scope>NUCLEOTIDE SEQUENCE [LARGE SCALE GENOMIC DNA]</scope>
    <source>
        <strain evidence="6 8">AF14-49</strain>
        <strain evidence="7 9">AF34-33</strain>
    </source>
</reference>
<sequence>MMNRLTEKVLFEKLQQGDQKVLKNFFDDTFALFVAFAQDFLGRDDACEDIVQDTFVTFWEQKESFENIYYVKAFFYKTIRHKCLNHIRHQRIASKYADSVQKTQGELESTTYYVDAVIQEEASRMVYEEILKLSEVGRQVMLLALEGFSNDEIAEKLGISVNTVRTHKARAYQYLRGRLNELRILLLLLQPW</sequence>
<dbReference type="InterPro" id="IPR036388">
    <property type="entry name" value="WH-like_DNA-bd_sf"/>
</dbReference>
<evidence type="ECO:0000313" key="7">
    <source>
        <dbReference type="EMBL" id="RHM41905.1"/>
    </source>
</evidence>
<dbReference type="InterPro" id="IPR007627">
    <property type="entry name" value="RNA_pol_sigma70_r2"/>
</dbReference>
<keyword evidence="2" id="KW-0805">Transcription regulation</keyword>
<dbReference type="Pfam" id="PF08281">
    <property type="entry name" value="Sigma70_r4_2"/>
    <property type="match status" value="1"/>
</dbReference>
<comment type="similarity">
    <text evidence="1">Belongs to the sigma-70 factor family. ECF subfamily.</text>
</comment>
<comment type="caution">
    <text evidence="7">The sequence shown here is derived from an EMBL/GenBank/DDBJ whole genome shotgun (WGS) entry which is preliminary data.</text>
</comment>
<dbReference type="InterPro" id="IPR039425">
    <property type="entry name" value="RNA_pol_sigma-70-like"/>
</dbReference>
<evidence type="ECO:0000256" key="2">
    <source>
        <dbReference type="ARBA" id="ARBA00023015"/>
    </source>
</evidence>
<dbReference type="InterPro" id="IPR014284">
    <property type="entry name" value="RNA_pol_sigma-70_dom"/>
</dbReference>